<dbReference type="AlphaFoldDB" id="A0A940NIL5"/>
<evidence type="ECO:0000313" key="2">
    <source>
        <dbReference type="EMBL" id="MBP0726054.1"/>
    </source>
</evidence>
<protein>
    <submittedName>
        <fullName evidence="2">YtxH domain-containing protein</fullName>
    </submittedName>
</protein>
<comment type="caution">
    <text evidence="2">The sequence shown here is derived from an EMBL/GenBank/DDBJ whole genome shotgun (WGS) entry which is preliminary data.</text>
</comment>
<feature type="coiled-coil region" evidence="1">
    <location>
        <begin position="54"/>
        <end position="81"/>
    </location>
</feature>
<accession>A0A940NIL5</accession>
<dbReference type="EMBL" id="JAGIYQ010000008">
    <property type="protein sequence ID" value="MBP0726054.1"/>
    <property type="molecule type" value="Genomic_DNA"/>
</dbReference>
<keyword evidence="3" id="KW-1185">Reference proteome</keyword>
<proteinExistence type="predicted"/>
<reference evidence="2" key="1">
    <citation type="submission" date="2021-04" db="EMBL/GenBank/DDBJ databases">
        <title>Genome seq and assembly of Bacillus sp.</title>
        <authorList>
            <person name="Chhetri G."/>
        </authorList>
    </citation>
    <scope>NUCLEOTIDE SEQUENCE</scope>
    <source>
        <strain evidence="2">RG28</strain>
    </source>
</reference>
<evidence type="ECO:0000256" key="1">
    <source>
        <dbReference type="SAM" id="Coils"/>
    </source>
</evidence>
<sequence>MSRGRKTLRNVLVGVAIGAGISLLDKENREKISRKGKKLTKKITEWKEDPQSVKDVVKSQLKVVQSSVEKLEDNVQSVKDKWIEIKDSVPGFKSPKSAMQEFVQEKVVEKVEEKVLFPSENKQDSIVKSSEATIEVKDETDAKLKEKMEEIFDDVVLSKNKEE</sequence>
<dbReference type="RefSeq" id="WP_209406269.1">
    <property type="nucleotide sequence ID" value="NZ_JAGIYQ010000008.1"/>
</dbReference>
<dbReference type="Proteomes" id="UP000682134">
    <property type="component" value="Unassembled WGS sequence"/>
</dbReference>
<gene>
    <name evidence="2" type="ORF">J5Y03_12805</name>
</gene>
<evidence type="ECO:0000313" key="3">
    <source>
        <dbReference type="Proteomes" id="UP000682134"/>
    </source>
</evidence>
<organism evidence="2 3">
    <name type="scientific">Gottfriedia endophytica</name>
    <dbReference type="NCBI Taxonomy" id="2820819"/>
    <lineage>
        <taxon>Bacteria</taxon>
        <taxon>Bacillati</taxon>
        <taxon>Bacillota</taxon>
        <taxon>Bacilli</taxon>
        <taxon>Bacillales</taxon>
        <taxon>Bacillaceae</taxon>
        <taxon>Gottfriedia</taxon>
    </lineage>
</organism>
<name>A0A940NIL5_9BACI</name>
<keyword evidence="1" id="KW-0175">Coiled coil</keyword>